<sequence>MEAFVAGCGPVVCCATTSEVERIASKNGMGFCELVEAFSLMSATQAPLSKLTFRSAARHVTLVGGLRARFLRAAEMVPTSVEAADPLLHSGVRAGDEAANLEEMLGGKKSSSSEFSRRRGNAGWFGRWRSALEKSLRHSEYDAFECPALCLLVVATSEPAGLEAALEELATARHVARCFGTGQFDDRLTPKQVVVVHDVGEAGPASLARDSLAAARALLPALGRGGPPATFARLVPVNSLDADDESAQFRRLSAEDFDELQRFASELIHSGVVPTLEKRVASLHATVSTSRKGVRNVLKSWLRRPRELGLGGDQEGVAAWSPARDASLPAPRYGHETIEAQIRLLADATFVVGDYETAVATYRLARDDFKADRSLAHLGAANEMIARSLLAMARDQLTGDVSSPPAAASSVVVGAAAGGASDGKVARRDAIAAVDAATAALSAAAGEAREEPGRGSPRRATWLARMLTRASLVAADVHASWPRDPSPGRDKCRKKEANKERSPAERAADALVSAAQFESNLNAAVLYEQAAWRYRAGGLDRKCALHLVMAGHRYRACGEDEHAVECYVASRDAYRETYFKRREREEEPVFQLGTDEFGGAFGAFGGALATRPAAGWARIDEHVEHALGRQLEALGHHALALRCTLSLLASARAPADRHAALIRNFVAACAARPRALAAAAANSNFGGGGDRPYDPAVVAALAEPPDEDRRGGLDDVVVLGLPLPTVLDDAVAARTPDEIAEGRADDRLGWATELARDLDVETAEDFGACVEACVEDRRRRRESARAAAKASGEMMARREPTALRKTVVAQPVDASTRAARSSHWPRWCARAEAVEVDVVFRNAFAAPVDLADVHLVCTVDVDRDFAATPFKEEDDEKNLFFEKTPSNDDDEDDAFLLELRKLADAVDRGGGEKNKKNTLVLSERVHVTLPPGGSGAQGGALVRLRCGAAAARGTFRVVGVRWRLQGTVWGAHAFARRGPRLHRTRAERADRARAPDASLAFHVAGDAPRLVARVAVLDDDQTSTTPRWVASSSPALPRAGSENFLHGEVRRAYLELSNVGRATAGRVRIRCAGPWLAVGPACETFLQARNAEAVDSGRFGFSGLSWRAATLAGDDLALPAGSTTWLPLSLRARGAGGKEPLRLVVQYVPRARRPPDALFQPRGWPPYPRDDAEAPPNSFFIDYDGGGKKVVAPDRLYRASDDDAAALARRAPLSLDVCVLPALAVAVAAPDAHAFRLSKQDLETRPISEWNLKRPPKTDDDDQHQTAIGVSARFDAPDESVLSLQLANYCSNQALKVSRVRCVDNDPDASSTFSIAALDDETAAGVVEVDQTVGWNEQLVLHFKVLHDRVPAGRRRGADDDAAVALLGVDKAHAKFEAAVKARELEPDVVEAPRHVSVIRRENDEKNETDQKKKTADSSLALVVSWETPEGRNGQHHVLSVPICLAVPDGKTCPVAVALEVPPVARARFYPQPPRFKPSDRFEEKPFRRRERAAVPVVARVVNRRPPDSPPITIRIDVLDDARGHVEWFGKTRAFFRDLKPWVESEPLRLEASIARPGVFDLNLLRATVFYDEPTRDDLFEDIPETGETFEFEAPYFVITLNDEDALPVDEFGIDDIMKRYEEHRRQQPPTTTEGLERENEEEERAPAVDRAETDPHHHHHHHQGREEEKNDPVVPVPLPVPVPPLAPLVKAPPPPVTPPTPRAEDHLGAPPEDPLGGTGFVTGGTGATSASVIAASAAAAAAAAATSTSAAEEEDAPPPPPPSLGAV</sequence>
<protein>
    <submittedName>
        <fullName evidence="2">Uncharacterized protein</fullName>
    </submittedName>
</protein>
<proteinExistence type="predicted"/>
<feature type="region of interest" description="Disordered" evidence="1">
    <location>
        <begin position="478"/>
        <end position="505"/>
    </location>
</feature>
<evidence type="ECO:0000313" key="2">
    <source>
        <dbReference type="EMBL" id="KAJ8612866.1"/>
    </source>
</evidence>
<comment type="caution">
    <text evidence="2">The sequence shown here is derived from an EMBL/GenBank/DDBJ whole genome shotgun (WGS) entry which is preliminary data.</text>
</comment>
<feature type="compositionally biased region" description="Basic and acidic residues" evidence="1">
    <location>
        <begin position="1645"/>
        <end position="1656"/>
    </location>
</feature>
<accession>A0AAD7UP86</accession>
<feature type="compositionally biased region" description="Basic and acidic residues" evidence="1">
    <location>
        <begin position="486"/>
        <end position="505"/>
    </location>
</feature>
<dbReference type="InterPro" id="IPR024420">
    <property type="entry name" value="TRAPP_III_complex_Trs85"/>
</dbReference>
<keyword evidence="3" id="KW-1185">Reference proteome</keyword>
<feature type="compositionally biased region" description="Gly residues" evidence="1">
    <location>
        <begin position="1717"/>
        <end position="1727"/>
    </location>
</feature>
<dbReference type="Proteomes" id="UP001230188">
    <property type="component" value="Unassembled WGS sequence"/>
</dbReference>
<dbReference type="Pfam" id="PF12739">
    <property type="entry name" value="TRAPPC-Trs85"/>
    <property type="match status" value="2"/>
</dbReference>
<feature type="compositionally biased region" description="Pro residues" evidence="1">
    <location>
        <begin position="1675"/>
        <end position="1702"/>
    </location>
</feature>
<organism evidence="2 3">
    <name type="scientific">Chrysophaeum taylorii</name>
    <dbReference type="NCBI Taxonomy" id="2483200"/>
    <lineage>
        <taxon>Eukaryota</taxon>
        <taxon>Sar</taxon>
        <taxon>Stramenopiles</taxon>
        <taxon>Ochrophyta</taxon>
        <taxon>Pelagophyceae</taxon>
        <taxon>Pelagomonadales</taxon>
        <taxon>Pelagomonadaceae</taxon>
        <taxon>Chrysophaeum</taxon>
    </lineage>
</organism>
<feature type="region of interest" description="Disordered" evidence="1">
    <location>
        <begin position="1623"/>
        <end position="1727"/>
    </location>
</feature>
<dbReference type="PANTHER" id="PTHR12975">
    <property type="entry name" value="TRANSPORT PROTEIN TRAPP"/>
    <property type="match status" value="1"/>
</dbReference>
<feature type="compositionally biased region" description="Pro residues" evidence="1">
    <location>
        <begin position="1758"/>
        <end position="1768"/>
    </location>
</feature>
<evidence type="ECO:0000313" key="3">
    <source>
        <dbReference type="Proteomes" id="UP001230188"/>
    </source>
</evidence>
<feature type="region of interest" description="Disordered" evidence="1">
    <location>
        <begin position="1742"/>
        <end position="1768"/>
    </location>
</feature>
<dbReference type="GO" id="GO:1990072">
    <property type="term" value="C:TRAPPIII protein complex"/>
    <property type="evidence" value="ECO:0007669"/>
    <property type="project" value="TreeGrafter"/>
</dbReference>
<feature type="compositionally biased region" description="Low complexity" evidence="1">
    <location>
        <begin position="1742"/>
        <end position="1751"/>
    </location>
</feature>
<dbReference type="PANTHER" id="PTHR12975:SF6">
    <property type="entry name" value="TRAFFICKING PROTEIN PARTICLE COMPLEX SUBUNIT 8"/>
    <property type="match status" value="1"/>
</dbReference>
<evidence type="ECO:0000256" key="1">
    <source>
        <dbReference type="SAM" id="MobiDB-lite"/>
    </source>
</evidence>
<name>A0AAD7UP86_9STRA</name>
<dbReference type="EMBL" id="JAQMWT010000040">
    <property type="protein sequence ID" value="KAJ8612866.1"/>
    <property type="molecule type" value="Genomic_DNA"/>
</dbReference>
<gene>
    <name evidence="2" type="ORF">CTAYLR_002044</name>
</gene>
<reference evidence="2" key="1">
    <citation type="submission" date="2023-01" db="EMBL/GenBank/DDBJ databases">
        <title>Metagenome sequencing of chrysophaentin producing Chrysophaeum taylorii.</title>
        <authorList>
            <person name="Davison J."/>
            <person name="Bewley C."/>
        </authorList>
    </citation>
    <scope>NUCLEOTIDE SEQUENCE</scope>
    <source>
        <strain evidence="2">NIES-1699</strain>
    </source>
</reference>